<evidence type="ECO:0000313" key="1">
    <source>
        <dbReference type="EMBL" id="KAH9366930.1"/>
    </source>
</evidence>
<sequence length="221" mass="24032">MASAGYNDNKYGVSGGRSLKAEGRKLAERSRGSQDYYQPREGLTLTKLSLPVVGGAIRMAAAIPWRKGQEDDRIVVNDRQATLIYSTPNADDAKKMLALKSIKLDGKECEVSTYMAALESCGKGVLHGLDLRLSEKELELAFSHRQNPPMLGVRRMGNSTSVIITFAGDYVPRWMIGNSGILPEKDSPDSVETSSGGVESCLYIVASEFSPLCLCIFFTAN</sequence>
<dbReference type="AlphaFoldDB" id="A0A9J6FUE0"/>
<organism evidence="1 2">
    <name type="scientific">Haemaphysalis longicornis</name>
    <name type="common">Bush tick</name>
    <dbReference type="NCBI Taxonomy" id="44386"/>
    <lineage>
        <taxon>Eukaryota</taxon>
        <taxon>Metazoa</taxon>
        <taxon>Ecdysozoa</taxon>
        <taxon>Arthropoda</taxon>
        <taxon>Chelicerata</taxon>
        <taxon>Arachnida</taxon>
        <taxon>Acari</taxon>
        <taxon>Parasitiformes</taxon>
        <taxon>Ixodida</taxon>
        <taxon>Ixodoidea</taxon>
        <taxon>Ixodidae</taxon>
        <taxon>Haemaphysalinae</taxon>
        <taxon>Haemaphysalis</taxon>
    </lineage>
</organism>
<name>A0A9J6FUE0_HAELO</name>
<accession>A0A9J6FUE0</accession>
<proteinExistence type="predicted"/>
<dbReference type="Proteomes" id="UP000821853">
    <property type="component" value="Chromosome 2"/>
</dbReference>
<protein>
    <submittedName>
        <fullName evidence="1">Uncharacterized protein</fullName>
    </submittedName>
</protein>
<evidence type="ECO:0000313" key="2">
    <source>
        <dbReference type="Proteomes" id="UP000821853"/>
    </source>
</evidence>
<dbReference type="OMA" id="CIFFTAN"/>
<gene>
    <name evidence="1" type="ORF">HPB48_021209</name>
</gene>
<reference evidence="1 2" key="1">
    <citation type="journal article" date="2020" name="Cell">
        <title>Large-Scale Comparative Analyses of Tick Genomes Elucidate Their Genetic Diversity and Vector Capacities.</title>
        <authorList>
            <consortium name="Tick Genome and Microbiome Consortium (TIGMIC)"/>
            <person name="Jia N."/>
            <person name="Wang J."/>
            <person name="Shi W."/>
            <person name="Du L."/>
            <person name="Sun Y."/>
            <person name="Zhan W."/>
            <person name="Jiang J.F."/>
            <person name="Wang Q."/>
            <person name="Zhang B."/>
            <person name="Ji P."/>
            <person name="Bell-Sakyi L."/>
            <person name="Cui X.M."/>
            <person name="Yuan T.T."/>
            <person name="Jiang B.G."/>
            <person name="Yang W.F."/>
            <person name="Lam T.T."/>
            <person name="Chang Q.C."/>
            <person name="Ding S.J."/>
            <person name="Wang X.J."/>
            <person name="Zhu J.G."/>
            <person name="Ruan X.D."/>
            <person name="Zhao L."/>
            <person name="Wei J.T."/>
            <person name="Ye R.Z."/>
            <person name="Que T.C."/>
            <person name="Du C.H."/>
            <person name="Zhou Y.H."/>
            <person name="Cheng J.X."/>
            <person name="Dai P.F."/>
            <person name="Guo W.B."/>
            <person name="Han X.H."/>
            <person name="Huang E.J."/>
            <person name="Li L.F."/>
            <person name="Wei W."/>
            <person name="Gao Y.C."/>
            <person name="Liu J.Z."/>
            <person name="Shao H.Z."/>
            <person name="Wang X."/>
            <person name="Wang C.C."/>
            <person name="Yang T.C."/>
            <person name="Huo Q.B."/>
            <person name="Li W."/>
            <person name="Chen H.Y."/>
            <person name="Chen S.E."/>
            <person name="Zhou L.G."/>
            <person name="Ni X.B."/>
            <person name="Tian J.H."/>
            <person name="Sheng Y."/>
            <person name="Liu T."/>
            <person name="Pan Y.S."/>
            <person name="Xia L.Y."/>
            <person name="Li J."/>
            <person name="Zhao F."/>
            <person name="Cao W.C."/>
        </authorList>
    </citation>
    <scope>NUCLEOTIDE SEQUENCE [LARGE SCALE GENOMIC DNA]</scope>
    <source>
        <strain evidence="1">HaeL-2018</strain>
    </source>
</reference>
<comment type="caution">
    <text evidence="1">The sequence shown here is derived from an EMBL/GenBank/DDBJ whole genome shotgun (WGS) entry which is preliminary data.</text>
</comment>
<dbReference type="EMBL" id="JABSTR010000004">
    <property type="protein sequence ID" value="KAH9366930.1"/>
    <property type="molecule type" value="Genomic_DNA"/>
</dbReference>
<dbReference type="VEuPathDB" id="VectorBase:HLOH_056422"/>
<keyword evidence="2" id="KW-1185">Reference proteome</keyword>
<dbReference type="OrthoDB" id="6488226at2759"/>